<evidence type="ECO:0000256" key="1">
    <source>
        <dbReference type="SAM" id="MobiDB-lite"/>
    </source>
</evidence>
<proteinExistence type="predicted"/>
<dbReference type="AlphaFoldDB" id="A0A0A9D2V3"/>
<name>A0A0A9D2V3_ARUDO</name>
<organism evidence="2">
    <name type="scientific">Arundo donax</name>
    <name type="common">Giant reed</name>
    <name type="synonym">Donax arundinaceus</name>
    <dbReference type="NCBI Taxonomy" id="35708"/>
    <lineage>
        <taxon>Eukaryota</taxon>
        <taxon>Viridiplantae</taxon>
        <taxon>Streptophyta</taxon>
        <taxon>Embryophyta</taxon>
        <taxon>Tracheophyta</taxon>
        <taxon>Spermatophyta</taxon>
        <taxon>Magnoliopsida</taxon>
        <taxon>Liliopsida</taxon>
        <taxon>Poales</taxon>
        <taxon>Poaceae</taxon>
        <taxon>PACMAD clade</taxon>
        <taxon>Arundinoideae</taxon>
        <taxon>Arundineae</taxon>
        <taxon>Arundo</taxon>
    </lineage>
</organism>
<evidence type="ECO:0000313" key="2">
    <source>
        <dbReference type="EMBL" id="JAD79995.1"/>
    </source>
</evidence>
<reference evidence="2" key="2">
    <citation type="journal article" date="2015" name="Data Brief">
        <title>Shoot transcriptome of the giant reed, Arundo donax.</title>
        <authorList>
            <person name="Barrero R.A."/>
            <person name="Guerrero F.D."/>
            <person name="Moolhuijzen P."/>
            <person name="Goolsby J.A."/>
            <person name="Tidwell J."/>
            <person name="Bellgard S.E."/>
            <person name="Bellgard M.I."/>
        </authorList>
    </citation>
    <scope>NUCLEOTIDE SEQUENCE</scope>
    <source>
        <tissue evidence="2">Shoot tissue taken approximately 20 cm above the soil surface</tissue>
    </source>
</reference>
<sequence>MAWSPIAASLTSSAAGPSTPHVGSELVTEPLSLKPSRHKLAFSSSVSISTSSCIGAKGGSAVTPST</sequence>
<accession>A0A0A9D2V3</accession>
<dbReference type="EMBL" id="GBRH01217900">
    <property type="protein sequence ID" value="JAD79995.1"/>
    <property type="molecule type" value="Transcribed_RNA"/>
</dbReference>
<reference evidence="2" key="1">
    <citation type="submission" date="2014-09" db="EMBL/GenBank/DDBJ databases">
        <authorList>
            <person name="Magalhaes I.L.F."/>
            <person name="Oliveira U."/>
            <person name="Santos F.R."/>
            <person name="Vidigal T.H.D.A."/>
            <person name="Brescovit A.D."/>
            <person name="Santos A.J."/>
        </authorList>
    </citation>
    <scope>NUCLEOTIDE SEQUENCE</scope>
    <source>
        <tissue evidence="2">Shoot tissue taken approximately 20 cm above the soil surface</tissue>
    </source>
</reference>
<feature type="region of interest" description="Disordered" evidence="1">
    <location>
        <begin position="1"/>
        <end position="24"/>
    </location>
</feature>
<protein>
    <submittedName>
        <fullName evidence="2">Uncharacterized protein</fullName>
    </submittedName>
</protein>